<dbReference type="InParanoid" id="A0A061DYR4"/>
<dbReference type="EMBL" id="CM001880">
    <property type="protein sequence ID" value="EOX97557.1"/>
    <property type="molecule type" value="Genomic_DNA"/>
</dbReference>
<gene>
    <name evidence="1" type="ORF">TCM_006544</name>
</gene>
<dbReference type="Proteomes" id="UP000026915">
    <property type="component" value="Chromosome 2"/>
</dbReference>
<dbReference type="AlphaFoldDB" id="A0A061DYR4"/>
<dbReference type="Gramene" id="EOX97557">
    <property type="protein sequence ID" value="EOX97557"/>
    <property type="gene ID" value="TCM_006544"/>
</dbReference>
<protein>
    <submittedName>
        <fullName evidence="1">Uncharacterized protein</fullName>
    </submittedName>
</protein>
<organism evidence="1 2">
    <name type="scientific">Theobroma cacao</name>
    <name type="common">Cacao</name>
    <name type="synonym">Cocoa</name>
    <dbReference type="NCBI Taxonomy" id="3641"/>
    <lineage>
        <taxon>Eukaryota</taxon>
        <taxon>Viridiplantae</taxon>
        <taxon>Streptophyta</taxon>
        <taxon>Embryophyta</taxon>
        <taxon>Tracheophyta</taxon>
        <taxon>Spermatophyta</taxon>
        <taxon>Magnoliopsida</taxon>
        <taxon>eudicotyledons</taxon>
        <taxon>Gunneridae</taxon>
        <taxon>Pentapetalae</taxon>
        <taxon>rosids</taxon>
        <taxon>malvids</taxon>
        <taxon>Malvales</taxon>
        <taxon>Malvaceae</taxon>
        <taxon>Byttnerioideae</taxon>
        <taxon>Theobroma</taxon>
    </lineage>
</organism>
<name>A0A061DYR4_THECC</name>
<dbReference type="HOGENOM" id="CLU_2762944_0_0_1"/>
<sequence>MQPITGNTIPLRSTKHLLRHHHSFGFFRIDNHVVWEEGTRIRTCTWLEERGGKGEVDLDKHADDPNLCRE</sequence>
<evidence type="ECO:0000313" key="1">
    <source>
        <dbReference type="EMBL" id="EOX97557.1"/>
    </source>
</evidence>
<keyword evidence="2" id="KW-1185">Reference proteome</keyword>
<reference evidence="1 2" key="1">
    <citation type="journal article" date="2013" name="Genome Biol.">
        <title>The genome sequence of the most widely cultivated cacao type and its use to identify candidate genes regulating pod color.</title>
        <authorList>
            <person name="Motamayor J.C."/>
            <person name="Mockaitis K."/>
            <person name="Schmutz J."/>
            <person name="Haiminen N."/>
            <person name="Iii D.L."/>
            <person name="Cornejo O."/>
            <person name="Findley S.D."/>
            <person name="Zheng P."/>
            <person name="Utro F."/>
            <person name="Royaert S."/>
            <person name="Saski C."/>
            <person name="Jenkins J."/>
            <person name="Podicheti R."/>
            <person name="Zhao M."/>
            <person name="Scheffler B.E."/>
            <person name="Stack J.C."/>
            <person name="Feltus F.A."/>
            <person name="Mustiga G.M."/>
            <person name="Amores F."/>
            <person name="Phillips W."/>
            <person name="Marelli J.P."/>
            <person name="May G.D."/>
            <person name="Shapiro H."/>
            <person name="Ma J."/>
            <person name="Bustamante C.D."/>
            <person name="Schnell R.J."/>
            <person name="Main D."/>
            <person name="Gilbert D."/>
            <person name="Parida L."/>
            <person name="Kuhn D.N."/>
        </authorList>
    </citation>
    <scope>NUCLEOTIDE SEQUENCE [LARGE SCALE GENOMIC DNA]</scope>
    <source>
        <strain evidence="2">cv. Matina 1-6</strain>
    </source>
</reference>
<evidence type="ECO:0000313" key="2">
    <source>
        <dbReference type="Proteomes" id="UP000026915"/>
    </source>
</evidence>
<accession>A0A061DYR4</accession>
<proteinExistence type="predicted"/>